<protein>
    <recommendedName>
        <fullName evidence="1">Recombinase domain-containing protein</fullName>
    </recommendedName>
</protein>
<evidence type="ECO:0000259" key="1">
    <source>
        <dbReference type="Pfam" id="PF07508"/>
    </source>
</evidence>
<dbReference type="EMBL" id="MFTJ01000003">
    <property type="protein sequence ID" value="OGI66705.1"/>
    <property type="molecule type" value="Genomic_DNA"/>
</dbReference>
<dbReference type="GO" id="GO:0000150">
    <property type="term" value="F:DNA strand exchange activity"/>
    <property type="evidence" value="ECO:0007669"/>
    <property type="project" value="InterPro"/>
</dbReference>
<accession>A0A1F6VAW1</accession>
<organism evidence="2 3">
    <name type="scientific">Candidatus Nomurabacteria bacterium RIFCSPHIGHO2_01_FULL_39_10</name>
    <dbReference type="NCBI Taxonomy" id="1801733"/>
    <lineage>
        <taxon>Bacteria</taxon>
        <taxon>Candidatus Nomuraibacteriota</taxon>
    </lineage>
</organism>
<dbReference type="InterPro" id="IPR038109">
    <property type="entry name" value="DNA_bind_recomb_sf"/>
</dbReference>
<comment type="caution">
    <text evidence="2">The sequence shown here is derived from an EMBL/GenBank/DDBJ whole genome shotgun (WGS) entry which is preliminary data.</text>
</comment>
<dbReference type="Proteomes" id="UP000178700">
    <property type="component" value="Unassembled WGS sequence"/>
</dbReference>
<evidence type="ECO:0000313" key="2">
    <source>
        <dbReference type="EMBL" id="OGI66705.1"/>
    </source>
</evidence>
<evidence type="ECO:0000313" key="3">
    <source>
        <dbReference type="Proteomes" id="UP000178700"/>
    </source>
</evidence>
<dbReference type="GO" id="GO:0003677">
    <property type="term" value="F:DNA binding"/>
    <property type="evidence" value="ECO:0007669"/>
    <property type="project" value="InterPro"/>
</dbReference>
<dbReference type="Pfam" id="PF07508">
    <property type="entry name" value="Recombinase"/>
    <property type="match status" value="1"/>
</dbReference>
<dbReference type="AlphaFoldDB" id="A0A1F6VAW1"/>
<sequence length="62" mass="7105">MKKKKRMHLTCIAGYLNSNGVKTRLHGRWHASTIKGILENPIYKGKLRFGGQLFNGTHERLV</sequence>
<dbReference type="Gene3D" id="3.90.1750.20">
    <property type="entry name" value="Putative Large Serine Recombinase, Chain B, Domain 2"/>
    <property type="match status" value="1"/>
</dbReference>
<proteinExistence type="predicted"/>
<dbReference type="InterPro" id="IPR011109">
    <property type="entry name" value="DNA_bind_recombinase_dom"/>
</dbReference>
<name>A0A1F6VAW1_9BACT</name>
<reference evidence="2 3" key="1">
    <citation type="journal article" date="2016" name="Nat. Commun.">
        <title>Thousands of microbial genomes shed light on interconnected biogeochemical processes in an aquifer system.</title>
        <authorList>
            <person name="Anantharaman K."/>
            <person name="Brown C.T."/>
            <person name="Hug L.A."/>
            <person name="Sharon I."/>
            <person name="Castelle C.J."/>
            <person name="Probst A.J."/>
            <person name="Thomas B.C."/>
            <person name="Singh A."/>
            <person name="Wilkins M.J."/>
            <person name="Karaoz U."/>
            <person name="Brodie E.L."/>
            <person name="Williams K.H."/>
            <person name="Hubbard S.S."/>
            <person name="Banfield J.F."/>
        </authorList>
    </citation>
    <scope>NUCLEOTIDE SEQUENCE [LARGE SCALE GENOMIC DNA]</scope>
</reference>
<feature type="domain" description="Recombinase" evidence="1">
    <location>
        <begin position="7"/>
        <end position="61"/>
    </location>
</feature>
<gene>
    <name evidence="2" type="ORF">A2642_01915</name>
</gene>